<proteinExistence type="predicted"/>
<sequence length="164" mass="18055">MVEREVFSDEEEERVFDRCLEGGVEEQLVSVPAAVERLERGARVRVSQDPRSEVEQTPGRSDGGVKLRGVATISMSSETDVLYGGQGKPQMKREVVAGVAARSEGPYTTDGYDGEYYDAQEAYDSGYDAKYEQEEVVKSERNQVGSFPGSLDRTFDGLIVPRSG</sequence>
<comment type="caution">
    <text evidence="2">The sequence shown here is derived from an EMBL/GenBank/DDBJ whole genome shotgun (WGS) entry which is preliminary data.</text>
</comment>
<gene>
    <name evidence="2" type="ORF">GN244_ATG13433</name>
</gene>
<reference evidence="2" key="1">
    <citation type="submission" date="2020-04" db="EMBL/GenBank/DDBJ databases">
        <title>Hybrid Assembly of Korean Phytophthora infestans isolates.</title>
        <authorList>
            <person name="Prokchorchik M."/>
            <person name="Lee Y."/>
            <person name="Seo J."/>
            <person name="Cho J.-H."/>
            <person name="Park Y.-E."/>
            <person name="Jang D.-C."/>
            <person name="Im J.-S."/>
            <person name="Choi J.-G."/>
            <person name="Park H.-J."/>
            <person name="Lee G.-B."/>
            <person name="Lee Y.-G."/>
            <person name="Hong S.-Y."/>
            <person name="Cho K."/>
            <person name="Sohn K.H."/>
        </authorList>
    </citation>
    <scope>NUCLEOTIDE SEQUENCE</scope>
    <source>
        <strain evidence="2">KR_1_A1</strain>
    </source>
</reference>
<accession>A0A833WA55</accession>
<keyword evidence="3" id="KW-1185">Reference proteome</keyword>
<protein>
    <submittedName>
        <fullName evidence="2">Uncharacterized protein</fullName>
    </submittedName>
</protein>
<feature type="region of interest" description="Disordered" evidence="1">
    <location>
        <begin position="42"/>
        <end position="66"/>
    </location>
</feature>
<dbReference type="EMBL" id="WSZM01000358">
    <property type="protein sequence ID" value="KAF4034582.1"/>
    <property type="molecule type" value="Genomic_DNA"/>
</dbReference>
<dbReference type="Proteomes" id="UP000602510">
    <property type="component" value="Unassembled WGS sequence"/>
</dbReference>
<evidence type="ECO:0000313" key="2">
    <source>
        <dbReference type="EMBL" id="KAF4034582.1"/>
    </source>
</evidence>
<name>A0A833WA55_PHYIN</name>
<evidence type="ECO:0000313" key="3">
    <source>
        <dbReference type="Proteomes" id="UP000602510"/>
    </source>
</evidence>
<organism evidence="2 3">
    <name type="scientific">Phytophthora infestans</name>
    <name type="common">Potato late blight agent</name>
    <name type="synonym">Botrytis infestans</name>
    <dbReference type="NCBI Taxonomy" id="4787"/>
    <lineage>
        <taxon>Eukaryota</taxon>
        <taxon>Sar</taxon>
        <taxon>Stramenopiles</taxon>
        <taxon>Oomycota</taxon>
        <taxon>Peronosporomycetes</taxon>
        <taxon>Peronosporales</taxon>
        <taxon>Peronosporaceae</taxon>
        <taxon>Phytophthora</taxon>
    </lineage>
</organism>
<dbReference type="AlphaFoldDB" id="A0A833WA55"/>
<feature type="compositionally biased region" description="Basic and acidic residues" evidence="1">
    <location>
        <begin position="42"/>
        <end position="54"/>
    </location>
</feature>
<evidence type="ECO:0000256" key="1">
    <source>
        <dbReference type="SAM" id="MobiDB-lite"/>
    </source>
</evidence>